<dbReference type="Pfam" id="PF16344">
    <property type="entry name" value="FecR_C"/>
    <property type="match status" value="1"/>
</dbReference>
<dbReference type="Pfam" id="PF04773">
    <property type="entry name" value="FecR"/>
    <property type="match status" value="1"/>
</dbReference>
<dbReference type="InterPro" id="IPR006860">
    <property type="entry name" value="FecR"/>
</dbReference>
<gene>
    <name evidence="4" type="ORF">HMPREF9135_2265</name>
</gene>
<evidence type="ECO:0000313" key="4">
    <source>
        <dbReference type="EMBL" id="ERK38264.1"/>
    </source>
</evidence>
<name>U2P3I7_9BACT</name>
<protein>
    <submittedName>
        <fullName evidence="4">Sigma factor regulatory protein, FecR/PupR family</fullName>
    </submittedName>
</protein>
<dbReference type="AlphaFoldDB" id="U2P3I7"/>
<keyword evidence="5" id="KW-1185">Reference proteome</keyword>
<dbReference type="PATRIC" id="fig|1115809.3.peg.2464"/>
<evidence type="ECO:0000256" key="1">
    <source>
        <dbReference type="SAM" id="Phobius"/>
    </source>
</evidence>
<dbReference type="PANTHER" id="PTHR30273:SF2">
    <property type="entry name" value="PROTEIN FECR"/>
    <property type="match status" value="1"/>
</dbReference>
<keyword evidence="1" id="KW-1133">Transmembrane helix</keyword>
<keyword evidence="1" id="KW-0472">Membrane</keyword>
<comment type="caution">
    <text evidence="4">The sequence shown here is derived from an EMBL/GenBank/DDBJ whole genome shotgun (WGS) entry which is preliminary data.</text>
</comment>
<dbReference type="Proteomes" id="UP000016648">
    <property type="component" value="Unassembled WGS sequence"/>
</dbReference>
<dbReference type="PANTHER" id="PTHR30273">
    <property type="entry name" value="PERIPLASMIC SIGNAL SENSOR AND SIGMA FACTOR ACTIVATOR FECR-RELATED"/>
    <property type="match status" value="1"/>
</dbReference>
<dbReference type="InterPro" id="IPR012373">
    <property type="entry name" value="Ferrdict_sens_TM"/>
</dbReference>
<keyword evidence="1" id="KW-0812">Transmembrane</keyword>
<dbReference type="InterPro" id="IPR032508">
    <property type="entry name" value="FecR_C"/>
</dbReference>
<dbReference type="Gene3D" id="2.60.120.1440">
    <property type="match status" value="1"/>
</dbReference>
<feature type="domain" description="FecR protein" evidence="2">
    <location>
        <begin position="139"/>
        <end position="231"/>
    </location>
</feature>
<dbReference type="RefSeq" id="WP_021590732.1">
    <property type="nucleotide sequence ID" value="NZ_AWEY01000043.1"/>
</dbReference>
<proteinExistence type="predicted"/>
<dbReference type="EMBL" id="AWEY01000043">
    <property type="protein sequence ID" value="ERK38264.1"/>
    <property type="molecule type" value="Genomic_DNA"/>
</dbReference>
<organism evidence="4 5">
    <name type="scientific">Segatella baroniae F0067</name>
    <dbReference type="NCBI Taxonomy" id="1115809"/>
    <lineage>
        <taxon>Bacteria</taxon>
        <taxon>Pseudomonadati</taxon>
        <taxon>Bacteroidota</taxon>
        <taxon>Bacteroidia</taxon>
        <taxon>Bacteroidales</taxon>
        <taxon>Prevotellaceae</taxon>
        <taxon>Segatella</taxon>
    </lineage>
</organism>
<accession>U2P3I7</accession>
<dbReference type="Gene3D" id="3.55.50.30">
    <property type="match status" value="1"/>
</dbReference>
<dbReference type="GO" id="GO:0016989">
    <property type="term" value="F:sigma factor antagonist activity"/>
    <property type="evidence" value="ECO:0007669"/>
    <property type="project" value="TreeGrafter"/>
</dbReference>
<evidence type="ECO:0000259" key="2">
    <source>
        <dbReference type="Pfam" id="PF04773"/>
    </source>
</evidence>
<evidence type="ECO:0000259" key="3">
    <source>
        <dbReference type="Pfam" id="PF16344"/>
    </source>
</evidence>
<feature type="domain" description="Protein FecR C-terminal" evidence="3">
    <location>
        <begin position="274"/>
        <end position="342"/>
    </location>
</feature>
<feature type="transmembrane region" description="Helical" evidence="1">
    <location>
        <begin position="64"/>
        <end position="85"/>
    </location>
</feature>
<sequence length="343" mass="39205">MVEPTEDMDKTERTEQIGQEILELRSAVLREYAPMPDVASEWERLCQDIEIDTGANQKMFRNTIVWRSLLGIAASAAVLLAFFFLTHAPKQTTPVVFSATPTAKDVILDVGNGDKRIIKNPVVSFRQSATESSAQMLTLITPRGKDSQAILPDGTKVWMNADSKLIFPKIFPKNKRIVTLQGEAYFEVVKERRRQFEVRTNFFTTIVHGTTFNLRAYSAENANLVLIDGSVTIDIGKESRTIKPGEMACWKRNGSLTVTEVDTYSYIQRRNGFFYFDNQPLFEIMQELGRWYNVNIMFDDPEKMKIRLHFVAKRKDSLKEVIKNMNELGAVHIEQEHGTVVIR</sequence>
<evidence type="ECO:0000313" key="5">
    <source>
        <dbReference type="Proteomes" id="UP000016648"/>
    </source>
</evidence>
<reference evidence="4 5" key="1">
    <citation type="submission" date="2013-08" db="EMBL/GenBank/DDBJ databases">
        <authorList>
            <person name="Durkin A.S."/>
            <person name="Haft D.R."/>
            <person name="McCorrison J."/>
            <person name="Torralba M."/>
            <person name="Gillis M."/>
            <person name="Haft D.H."/>
            <person name="Methe B."/>
            <person name="Sutton G."/>
            <person name="Nelson K.E."/>
        </authorList>
    </citation>
    <scope>NUCLEOTIDE SEQUENCE [LARGE SCALE GENOMIC DNA]</scope>
    <source>
        <strain evidence="4 5">F0067</strain>
    </source>
</reference>